<dbReference type="AlphaFoldDB" id="A0A923HTS9"/>
<keyword evidence="2" id="KW-1185">Reference proteome</keyword>
<comment type="caution">
    <text evidence="1">The sequence shown here is derived from an EMBL/GenBank/DDBJ whole genome shotgun (WGS) entry which is preliminary data.</text>
</comment>
<proteinExistence type="predicted"/>
<sequence length="249" mass="27662">MSLAFSTSLETLHPSLWRASQLARGVGDYVECGFPQLSQELPGGGWPTGALTELFIEHGGSAELQLLRPALNAHSHGQIAFLQTPYQPQAMALAQSGISLDRLLWLRCNKMNDALWTAEQILRSGSCAALLFWQNQIKVEALRRLHLVAQHGRTLFYVIRPLNFAHHPSPAILRIQVKLAQRGLQLSFIKRRGAQKHEALFLPMTLPFPMLSRIHLPSHASSNENDTIDVGRHSLTESALRSFSPTLVG</sequence>
<dbReference type="NCBIfam" id="NF033429">
    <property type="entry name" value="ImuA_translesion"/>
    <property type="match status" value="1"/>
</dbReference>
<protein>
    <submittedName>
        <fullName evidence="1">Translesion DNA synthesis-associated protein ImuA</fullName>
    </submittedName>
</protein>
<dbReference type="Gene3D" id="3.40.50.300">
    <property type="entry name" value="P-loop containing nucleotide triphosphate hydrolases"/>
    <property type="match status" value="1"/>
</dbReference>
<dbReference type="EMBL" id="JACOFZ010000001">
    <property type="protein sequence ID" value="MBC3879941.1"/>
    <property type="molecule type" value="Genomic_DNA"/>
</dbReference>
<dbReference type="RefSeq" id="WP_186915503.1">
    <property type="nucleotide sequence ID" value="NZ_JACOFZ010000001.1"/>
</dbReference>
<evidence type="ECO:0000313" key="2">
    <source>
        <dbReference type="Proteomes" id="UP000627446"/>
    </source>
</evidence>
<dbReference type="Proteomes" id="UP000627446">
    <property type="component" value="Unassembled WGS sequence"/>
</dbReference>
<evidence type="ECO:0000313" key="1">
    <source>
        <dbReference type="EMBL" id="MBC3879941.1"/>
    </source>
</evidence>
<dbReference type="InterPro" id="IPR047610">
    <property type="entry name" value="ImuA_translesion"/>
</dbReference>
<accession>A0A923HTS9</accession>
<dbReference type="InterPro" id="IPR027417">
    <property type="entry name" value="P-loop_NTPase"/>
</dbReference>
<name>A0A923HTS9_9BURK</name>
<organism evidence="1 2">
    <name type="scientific">Undibacterium nitidum</name>
    <dbReference type="NCBI Taxonomy" id="2762298"/>
    <lineage>
        <taxon>Bacteria</taxon>
        <taxon>Pseudomonadati</taxon>
        <taxon>Pseudomonadota</taxon>
        <taxon>Betaproteobacteria</taxon>
        <taxon>Burkholderiales</taxon>
        <taxon>Oxalobacteraceae</taxon>
        <taxon>Undibacterium</taxon>
    </lineage>
</organism>
<dbReference type="SUPFAM" id="SSF52540">
    <property type="entry name" value="P-loop containing nucleoside triphosphate hydrolases"/>
    <property type="match status" value="1"/>
</dbReference>
<reference evidence="1" key="1">
    <citation type="submission" date="2020-08" db="EMBL/GenBank/DDBJ databases">
        <title>Novel species isolated from subtropical streams in China.</title>
        <authorList>
            <person name="Lu H."/>
        </authorList>
    </citation>
    <scope>NUCLEOTIDE SEQUENCE</scope>
    <source>
        <strain evidence="1">LX22W</strain>
    </source>
</reference>
<gene>
    <name evidence="1" type="primary">imuA</name>
    <name evidence="1" type="ORF">H8K36_01005</name>
</gene>